<organism evidence="1 2">
    <name type="scientific">Comamonas suwonensis</name>
    <dbReference type="NCBI Taxonomy" id="2606214"/>
    <lineage>
        <taxon>Bacteria</taxon>
        <taxon>Pseudomonadati</taxon>
        <taxon>Pseudomonadota</taxon>
        <taxon>Betaproteobacteria</taxon>
        <taxon>Burkholderiales</taxon>
        <taxon>Comamonadaceae</taxon>
        <taxon>Comamonas</taxon>
    </lineage>
</organism>
<dbReference type="AlphaFoldDB" id="A0A843B1T1"/>
<dbReference type="EMBL" id="JABBCQ020000010">
    <property type="protein sequence ID" value="MBI1625396.1"/>
    <property type="molecule type" value="Genomic_DNA"/>
</dbReference>
<evidence type="ECO:0000313" key="2">
    <source>
        <dbReference type="Proteomes" id="UP000530032"/>
    </source>
</evidence>
<evidence type="ECO:0000313" key="1">
    <source>
        <dbReference type="EMBL" id="MBI1625396.1"/>
    </source>
</evidence>
<proteinExistence type="predicted"/>
<reference evidence="1" key="1">
    <citation type="submission" date="2020-12" db="EMBL/GenBank/DDBJ databases">
        <title>Comamonas sp. nov., isolated from stream water.</title>
        <authorList>
            <person name="Park K.-H."/>
        </authorList>
    </citation>
    <scope>NUCLEOTIDE SEQUENCE</scope>
    <source>
        <strain evidence="1">EJ-4</strain>
    </source>
</reference>
<accession>A0A843B1T1</accession>
<comment type="caution">
    <text evidence="1">The sequence shown here is derived from an EMBL/GenBank/DDBJ whole genome shotgun (WGS) entry which is preliminary data.</text>
</comment>
<protein>
    <submittedName>
        <fullName evidence="1">Uncharacterized protein</fullName>
    </submittedName>
</protein>
<dbReference type="Proteomes" id="UP000530032">
    <property type="component" value="Unassembled WGS sequence"/>
</dbReference>
<name>A0A843B1T1_9BURK</name>
<gene>
    <name evidence="1" type="ORF">HF327_012905</name>
</gene>
<sequence length="74" mass="8310">MDAHYGLMPFPHGKSGQISAGFAAFRRHFLYFSSKVMAKSPLSRQKVRCLRQKKWGVSQQSKGMKTHQLIAASA</sequence>
<keyword evidence="2" id="KW-1185">Reference proteome</keyword>
<dbReference type="RefSeq" id="WP_198460557.1">
    <property type="nucleotide sequence ID" value="NZ_JABBCQ020000010.1"/>
</dbReference>